<dbReference type="SUPFAM" id="SSF53335">
    <property type="entry name" value="S-adenosyl-L-methionine-dependent methyltransferases"/>
    <property type="match status" value="2"/>
</dbReference>
<dbReference type="Pfam" id="PF03141">
    <property type="entry name" value="Methyltransf_29"/>
    <property type="match status" value="1"/>
</dbReference>
<dbReference type="ExpressionAtlas" id="A0A1D6N4I3">
    <property type="expression patterns" value="baseline and differential"/>
</dbReference>
<keyword evidence="8 10" id="KW-0325">Glycoprotein</keyword>
<gene>
    <name evidence="12" type="ORF">ZEAMMB73_Zm00001d042499</name>
</gene>
<proteinExistence type="inferred from homology"/>
<comment type="subcellular location">
    <subcellularLocation>
        <location evidence="9">Endomembrane system</location>
        <topology evidence="9">Single-pass type II membrane protein</topology>
    </subcellularLocation>
    <subcellularLocation>
        <location evidence="10">Membrane</location>
        <topology evidence="10">Single-pass type II membrane protein</topology>
    </subcellularLocation>
</comment>
<dbReference type="InterPro" id="IPR004159">
    <property type="entry name" value="Put_SAM_MeTrfase"/>
</dbReference>
<keyword evidence="6" id="KW-1133">Transmembrane helix</keyword>
<reference evidence="12" key="1">
    <citation type="submission" date="2015-12" db="EMBL/GenBank/DDBJ databases">
        <title>Update maize B73 reference genome by single molecule sequencing technologies.</title>
        <authorList>
            <consortium name="Maize Genome Sequencing Project"/>
            <person name="Ware D."/>
        </authorList>
    </citation>
    <scope>NUCLEOTIDE SEQUENCE [LARGE SCALE GENOMIC DNA]</scope>
    <source>
        <tissue evidence="12">Seedling</tissue>
    </source>
</reference>
<dbReference type="InterPro" id="IPR029063">
    <property type="entry name" value="SAM-dependent_MTases_sf"/>
</dbReference>
<sequence>MPLSEPSAPAVLAALPRALSLAAAAVAAATATLLLISAVFSTPHHAASSSSPQLSPSASASTAAPVAPAPAHAPDSGPGHPHPPPPVPPCPPNATHDVPCHEPPSRERHCPPRPPPPPPLLPHPPKDPPPHPPPHCRVPPPPRYRPPPPWPARRDRARYANVDLPPLPPVKAADGQQQDPVHGRGEWLLFTDGVQGYVERLERVVPLRDGVVHTALDIGCGVASFGDYLLNYGVLTMSIAPRDRFEPQVQLALERGLPAMIGALVAHRLPYPSRSFDMVHCADCRVPWTAHDGLYMLEIDRLLQPGGYWVFSKPPVNWKSTYNISNQGTIDKQDNQVAMDDMSKRLRWTKVSEEGTISVWRKPSCNLHCDQEANAKLAGLPPLCTGEDPDSAWQVYYCPLVTLHLRYANISMCMTCIPRAETFNGCAGGAMKKWPKRLGAVPPRIASGEIEWLSIQRYRYDTLVWEKRVNFYLTYLNFLSNGTYRNVMDMSAGSGGFAAAMSKHPVWVMNVVPANTTENALGVIYERGLIGTYTDWCEAFSTYPRTYDLIHGNGIFSSHIHKCGIIDILVEMDRILRPGGAVIVRDRADVVLRVKKDADRLRWHSRVVDTENGPLDPEKLLIVDNSLPLPGS</sequence>
<dbReference type="PaxDb" id="4577-GRMZM2G346138_P01"/>
<evidence type="ECO:0000256" key="4">
    <source>
        <dbReference type="ARBA" id="ARBA00022692"/>
    </source>
</evidence>
<evidence type="ECO:0000256" key="8">
    <source>
        <dbReference type="ARBA" id="ARBA00023180"/>
    </source>
</evidence>
<dbReference type="IntAct" id="A0A1D6N4I3">
    <property type="interactions" value="3"/>
</dbReference>
<evidence type="ECO:0000256" key="9">
    <source>
        <dbReference type="ARBA" id="ARBA00060399"/>
    </source>
</evidence>
<dbReference type="PANTHER" id="PTHR10108">
    <property type="entry name" value="SAM-DEPENDENT METHYLTRANSFERASE"/>
    <property type="match status" value="1"/>
</dbReference>
<evidence type="ECO:0000313" key="12">
    <source>
        <dbReference type="EMBL" id="ONM35560.1"/>
    </source>
</evidence>
<keyword evidence="7" id="KW-0472">Membrane</keyword>
<dbReference type="FunFam" id="3.40.50.150:FF:000076">
    <property type="entry name" value="probable methyltransferase PMT21"/>
    <property type="match status" value="1"/>
</dbReference>
<dbReference type="AlphaFoldDB" id="A0A1D6N4I3"/>
<dbReference type="PANTHER" id="PTHR10108:SF968">
    <property type="entry name" value="METHYLTRANSFERASE PMT19-RELATED"/>
    <property type="match status" value="1"/>
</dbReference>
<feature type="region of interest" description="Disordered" evidence="11">
    <location>
        <begin position="45"/>
        <end position="154"/>
    </location>
</feature>
<dbReference type="GO" id="GO:0012505">
    <property type="term" value="C:endomembrane system"/>
    <property type="evidence" value="ECO:0007669"/>
    <property type="project" value="UniProtKB-SubCell"/>
</dbReference>
<keyword evidence="4" id="KW-0812">Transmembrane</keyword>
<evidence type="ECO:0000256" key="6">
    <source>
        <dbReference type="ARBA" id="ARBA00022989"/>
    </source>
</evidence>
<dbReference type="eggNOG" id="ENOG502QPN0">
    <property type="taxonomic scope" value="Eukaryota"/>
</dbReference>
<feature type="compositionally biased region" description="Pro residues" evidence="11">
    <location>
        <begin position="112"/>
        <end position="123"/>
    </location>
</feature>
<dbReference type="GO" id="GO:0016020">
    <property type="term" value="C:membrane"/>
    <property type="evidence" value="ECO:0007669"/>
    <property type="project" value="UniProtKB-SubCell"/>
</dbReference>
<feature type="compositionally biased region" description="Pro residues" evidence="11">
    <location>
        <begin position="130"/>
        <end position="151"/>
    </location>
</feature>
<feature type="compositionally biased region" description="Low complexity" evidence="11">
    <location>
        <begin position="45"/>
        <end position="79"/>
    </location>
</feature>
<evidence type="ECO:0000256" key="1">
    <source>
        <dbReference type="ARBA" id="ARBA00008361"/>
    </source>
</evidence>
<keyword evidence="2 10" id="KW-0489">Methyltransferase</keyword>
<feature type="compositionally biased region" description="Basic and acidic residues" evidence="11">
    <location>
        <begin position="98"/>
        <end position="110"/>
    </location>
</feature>
<keyword evidence="5 10" id="KW-0735">Signal-anchor</keyword>
<dbReference type="Gene3D" id="3.40.50.150">
    <property type="entry name" value="Vaccinia Virus protein VP39"/>
    <property type="match status" value="2"/>
</dbReference>
<evidence type="ECO:0000256" key="2">
    <source>
        <dbReference type="ARBA" id="ARBA00022603"/>
    </source>
</evidence>
<feature type="compositionally biased region" description="Pro residues" evidence="11">
    <location>
        <begin position="80"/>
        <end position="92"/>
    </location>
</feature>
<dbReference type="InParanoid" id="A0A1D6N4I3"/>
<dbReference type="EC" id="2.1.1.-" evidence="10"/>
<evidence type="ECO:0000256" key="11">
    <source>
        <dbReference type="SAM" id="MobiDB-lite"/>
    </source>
</evidence>
<comment type="similarity">
    <text evidence="1 10">Belongs to the methyltransferase superfamily.</text>
</comment>
<dbReference type="GO" id="GO:0008168">
    <property type="term" value="F:methyltransferase activity"/>
    <property type="evidence" value="ECO:0007669"/>
    <property type="project" value="UniProtKB-UniRule"/>
</dbReference>
<evidence type="ECO:0000256" key="5">
    <source>
        <dbReference type="ARBA" id="ARBA00022968"/>
    </source>
</evidence>
<keyword evidence="3 10" id="KW-0808">Transferase</keyword>
<organism evidence="12">
    <name type="scientific">Zea mays</name>
    <name type="common">Maize</name>
    <dbReference type="NCBI Taxonomy" id="4577"/>
    <lineage>
        <taxon>Eukaryota</taxon>
        <taxon>Viridiplantae</taxon>
        <taxon>Streptophyta</taxon>
        <taxon>Embryophyta</taxon>
        <taxon>Tracheophyta</taxon>
        <taxon>Spermatophyta</taxon>
        <taxon>Magnoliopsida</taxon>
        <taxon>Liliopsida</taxon>
        <taxon>Poales</taxon>
        <taxon>Poaceae</taxon>
        <taxon>PACMAD clade</taxon>
        <taxon>Panicoideae</taxon>
        <taxon>Andropogonodae</taxon>
        <taxon>Andropogoneae</taxon>
        <taxon>Tripsacinae</taxon>
        <taxon>Zea</taxon>
    </lineage>
</organism>
<evidence type="ECO:0000256" key="3">
    <source>
        <dbReference type="ARBA" id="ARBA00022679"/>
    </source>
</evidence>
<dbReference type="EMBL" id="CM007649">
    <property type="protein sequence ID" value="ONM35560.1"/>
    <property type="molecule type" value="Genomic_DNA"/>
</dbReference>
<dbReference type="STRING" id="4577.A0A1D6N4I3"/>
<dbReference type="OMA" id="SNHLQCR"/>
<dbReference type="GO" id="GO:0032259">
    <property type="term" value="P:methylation"/>
    <property type="evidence" value="ECO:0007669"/>
    <property type="project" value="UniProtKB-KW"/>
</dbReference>
<protein>
    <recommendedName>
        <fullName evidence="10">Methyltransferase</fullName>
        <ecNumber evidence="10">2.1.1.-</ecNumber>
    </recommendedName>
</protein>
<evidence type="ECO:0000256" key="7">
    <source>
        <dbReference type="ARBA" id="ARBA00023136"/>
    </source>
</evidence>
<name>A0A1D6N4I3_MAIZE</name>
<accession>A0A1D6N4I3</accession>
<evidence type="ECO:0000256" key="10">
    <source>
        <dbReference type="RuleBase" id="RU366043"/>
    </source>
</evidence>